<dbReference type="InterPro" id="IPR013766">
    <property type="entry name" value="Thioredoxin_domain"/>
</dbReference>
<evidence type="ECO:0000313" key="3">
    <source>
        <dbReference type="Proteomes" id="UP001501803"/>
    </source>
</evidence>
<name>A0ABP7JZI8_9MICO</name>
<proteinExistence type="predicted"/>
<dbReference type="Gene3D" id="3.40.30.10">
    <property type="entry name" value="Glutaredoxin"/>
    <property type="match status" value="1"/>
</dbReference>
<dbReference type="Pfam" id="PF00085">
    <property type="entry name" value="Thioredoxin"/>
    <property type="match status" value="1"/>
</dbReference>
<dbReference type="InterPro" id="IPR036249">
    <property type="entry name" value="Thioredoxin-like_sf"/>
</dbReference>
<dbReference type="Proteomes" id="UP001501803">
    <property type="component" value="Unassembled WGS sequence"/>
</dbReference>
<dbReference type="EMBL" id="BAABCN010000002">
    <property type="protein sequence ID" value="GAA3860380.1"/>
    <property type="molecule type" value="Genomic_DNA"/>
</dbReference>
<protein>
    <recommendedName>
        <fullName evidence="1">Thioredoxin domain-containing protein</fullName>
    </recommendedName>
</protein>
<gene>
    <name evidence="2" type="ORF">GCM10022381_01080</name>
</gene>
<dbReference type="SUPFAM" id="SSF52833">
    <property type="entry name" value="Thioredoxin-like"/>
    <property type="match status" value="1"/>
</dbReference>
<organism evidence="2 3">
    <name type="scientific">Leifsonia kafniensis</name>
    <dbReference type="NCBI Taxonomy" id="475957"/>
    <lineage>
        <taxon>Bacteria</taxon>
        <taxon>Bacillati</taxon>
        <taxon>Actinomycetota</taxon>
        <taxon>Actinomycetes</taxon>
        <taxon>Micrococcales</taxon>
        <taxon>Microbacteriaceae</taxon>
        <taxon>Leifsonia</taxon>
    </lineage>
</organism>
<comment type="caution">
    <text evidence="2">The sequence shown here is derived from an EMBL/GenBank/DDBJ whole genome shotgun (WGS) entry which is preliminary data.</text>
</comment>
<reference evidence="3" key="1">
    <citation type="journal article" date="2019" name="Int. J. Syst. Evol. Microbiol.">
        <title>The Global Catalogue of Microorganisms (GCM) 10K type strain sequencing project: providing services to taxonomists for standard genome sequencing and annotation.</title>
        <authorList>
            <consortium name="The Broad Institute Genomics Platform"/>
            <consortium name="The Broad Institute Genome Sequencing Center for Infectious Disease"/>
            <person name="Wu L."/>
            <person name="Ma J."/>
        </authorList>
    </citation>
    <scope>NUCLEOTIDE SEQUENCE [LARGE SCALE GENOMIC DNA]</scope>
    <source>
        <strain evidence="3">JCM 17021</strain>
    </source>
</reference>
<evidence type="ECO:0000313" key="2">
    <source>
        <dbReference type="EMBL" id="GAA3860380.1"/>
    </source>
</evidence>
<accession>A0ABP7JZI8</accession>
<dbReference type="CDD" id="cd02947">
    <property type="entry name" value="TRX_family"/>
    <property type="match status" value="1"/>
</dbReference>
<sequence length="151" mass="15995">MHPLAAFALVLALVAVATGLGLVWRRRQGRVRAVGTSSHAGLIQPADVASSAPFGAHATLLQFSTDFCARCPGTHRLLGAVADARPGVVHLDVDLTHRADLANRFNILQTPTTIVLDGSGRIRARVSGVPDRGQLARQLDELLRSDNVHSG</sequence>
<keyword evidence="3" id="KW-1185">Reference proteome</keyword>
<feature type="domain" description="Thioredoxin" evidence="1">
    <location>
        <begin position="58"/>
        <end position="140"/>
    </location>
</feature>
<evidence type="ECO:0000259" key="1">
    <source>
        <dbReference type="Pfam" id="PF00085"/>
    </source>
</evidence>